<keyword evidence="6 8" id="KW-1133">Transmembrane helix</keyword>
<reference evidence="10 11" key="1">
    <citation type="submission" date="2018-04" db="EMBL/GenBank/DDBJ databases">
        <title>Paenibacillus taichungensis Genome sequencing and assembly.</title>
        <authorList>
            <person name="Xu J."/>
            <person name="Rensing C."/>
            <person name="Mazhar H.S."/>
        </authorList>
    </citation>
    <scope>NUCLEOTIDE SEQUENCE [LARGE SCALE GENOMIC DNA]</scope>
    <source>
        <strain evidence="10 11">NC1</strain>
    </source>
</reference>
<proteinExistence type="inferred from homology"/>
<evidence type="ECO:0000259" key="9">
    <source>
        <dbReference type="PROSITE" id="PS51012"/>
    </source>
</evidence>
<evidence type="ECO:0000256" key="8">
    <source>
        <dbReference type="RuleBase" id="RU361157"/>
    </source>
</evidence>
<feature type="transmembrane region" description="Helical" evidence="8">
    <location>
        <begin position="152"/>
        <end position="177"/>
    </location>
</feature>
<feature type="transmembrane region" description="Helical" evidence="8">
    <location>
        <begin position="239"/>
        <end position="258"/>
    </location>
</feature>
<dbReference type="PANTHER" id="PTHR30413">
    <property type="entry name" value="INNER MEMBRANE TRANSPORT PERMEASE"/>
    <property type="match status" value="1"/>
</dbReference>
<gene>
    <name evidence="10" type="ORF">DC345_26515</name>
</gene>
<comment type="similarity">
    <text evidence="2 8">Belongs to the ABC-2 integral membrane protein family.</text>
</comment>
<evidence type="ECO:0000256" key="4">
    <source>
        <dbReference type="ARBA" id="ARBA00022475"/>
    </source>
</evidence>
<keyword evidence="5 8" id="KW-0812">Transmembrane</keyword>
<evidence type="ECO:0000313" key="11">
    <source>
        <dbReference type="Proteomes" id="UP000250642"/>
    </source>
</evidence>
<keyword evidence="7 8" id="KW-0472">Membrane</keyword>
<evidence type="ECO:0000256" key="6">
    <source>
        <dbReference type="ARBA" id="ARBA00022989"/>
    </source>
</evidence>
<dbReference type="GO" id="GO:0015920">
    <property type="term" value="P:lipopolysaccharide transport"/>
    <property type="evidence" value="ECO:0007669"/>
    <property type="project" value="TreeGrafter"/>
</dbReference>
<keyword evidence="4 8" id="KW-1003">Cell membrane</keyword>
<comment type="caution">
    <text evidence="10">The sequence shown here is derived from an EMBL/GenBank/DDBJ whole genome shotgun (WGS) entry which is preliminary data.</text>
</comment>
<dbReference type="Proteomes" id="UP000250642">
    <property type="component" value="Unassembled WGS sequence"/>
</dbReference>
<dbReference type="AlphaFoldDB" id="A0A329QG17"/>
<keyword evidence="3 8" id="KW-0813">Transport</keyword>
<accession>A0A329QG17</accession>
<dbReference type="Pfam" id="PF01061">
    <property type="entry name" value="ABC2_membrane"/>
    <property type="match status" value="1"/>
</dbReference>
<dbReference type="PANTHER" id="PTHR30413:SF10">
    <property type="entry name" value="CAPSULE POLYSACCHARIDE EXPORT INNER-MEMBRANE PROTEIN CTRC"/>
    <property type="match status" value="1"/>
</dbReference>
<dbReference type="GO" id="GO:0140359">
    <property type="term" value="F:ABC-type transporter activity"/>
    <property type="evidence" value="ECO:0007669"/>
    <property type="project" value="InterPro"/>
</dbReference>
<dbReference type="InterPro" id="IPR047817">
    <property type="entry name" value="ABC2_TM_bact-type"/>
</dbReference>
<feature type="transmembrane region" description="Helical" evidence="8">
    <location>
        <begin position="39"/>
        <end position="63"/>
    </location>
</feature>
<name>A0A329QG17_9BACL</name>
<feature type="transmembrane region" description="Helical" evidence="8">
    <location>
        <begin position="119"/>
        <end position="140"/>
    </location>
</feature>
<feature type="transmembrane region" description="Helical" evidence="8">
    <location>
        <begin position="75"/>
        <end position="98"/>
    </location>
</feature>
<evidence type="ECO:0000256" key="5">
    <source>
        <dbReference type="ARBA" id="ARBA00022692"/>
    </source>
</evidence>
<evidence type="ECO:0000256" key="3">
    <source>
        <dbReference type="ARBA" id="ARBA00022448"/>
    </source>
</evidence>
<evidence type="ECO:0000256" key="1">
    <source>
        <dbReference type="ARBA" id="ARBA00004651"/>
    </source>
</evidence>
<sequence>MYKVSEVRDRVKYFKNLYEARYILLSLTRQDLKNKYRNSLLGVAWNFFSPLGIVLIIGLVYSVVFNTPLKELVPYLFSGLLPWIFFTSSAEGGALSFLSSQGYIKQTQVPIEIFPLRASIVNFVNLLISLAAFFLLYIFIDPGSFGFNMLYIFPALIIWLLFCSAWATISSIVNLYIRDFQPLQSLVLQGFFYLSPIIYKPEMMDSRNFQWVYLLNPFYYFLEIIRWPLLGKNIPGWRTWMICIIITLLLIQVSIILINKIGRKITFRL</sequence>
<feature type="domain" description="ABC transmembrane type-2" evidence="9">
    <location>
        <begin position="41"/>
        <end position="261"/>
    </location>
</feature>
<dbReference type="InterPro" id="IPR013525">
    <property type="entry name" value="ABC2_TM"/>
</dbReference>
<dbReference type="GO" id="GO:0005886">
    <property type="term" value="C:plasma membrane"/>
    <property type="evidence" value="ECO:0007669"/>
    <property type="project" value="UniProtKB-SubCell"/>
</dbReference>
<organism evidence="10 11">
    <name type="scientific">Paenibacillus taichungensis</name>
    <dbReference type="NCBI Taxonomy" id="484184"/>
    <lineage>
        <taxon>Bacteria</taxon>
        <taxon>Bacillati</taxon>
        <taxon>Bacillota</taxon>
        <taxon>Bacilli</taxon>
        <taxon>Bacillales</taxon>
        <taxon>Paenibacillaceae</taxon>
        <taxon>Paenibacillus</taxon>
    </lineage>
</organism>
<comment type="subcellular location">
    <subcellularLocation>
        <location evidence="1 8">Cell membrane</location>
        <topology evidence="1 8">Multi-pass membrane protein</topology>
    </subcellularLocation>
</comment>
<evidence type="ECO:0000256" key="7">
    <source>
        <dbReference type="ARBA" id="ARBA00023136"/>
    </source>
</evidence>
<evidence type="ECO:0000313" key="10">
    <source>
        <dbReference type="EMBL" id="RAW10901.1"/>
    </source>
</evidence>
<protein>
    <recommendedName>
        <fullName evidence="8">Transport permease protein</fullName>
    </recommendedName>
</protein>
<dbReference type="PROSITE" id="PS51012">
    <property type="entry name" value="ABC_TM2"/>
    <property type="match status" value="1"/>
</dbReference>
<feature type="transmembrane region" description="Helical" evidence="8">
    <location>
        <begin position="209"/>
        <end position="227"/>
    </location>
</feature>
<evidence type="ECO:0000256" key="2">
    <source>
        <dbReference type="ARBA" id="ARBA00007783"/>
    </source>
</evidence>
<dbReference type="EMBL" id="QEVW01000022">
    <property type="protein sequence ID" value="RAW10901.1"/>
    <property type="molecule type" value="Genomic_DNA"/>
</dbReference>